<dbReference type="RefSeq" id="WP_123638511.1">
    <property type="nucleotide sequence ID" value="NZ_RJUK01000001.1"/>
</dbReference>
<comment type="caution">
    <text evidence="1">The sequence shown here is derived from an EMBL/GenBank/DDBJ whole genome shotgun (WGS) entry which is preliminary data.</text>
</comment>
<sequence>MSSSCLLPLKVDLFDPSVTELMPVGDWKLCSVNPESRATDAIAFFIEQRFRAAYGRCPSLVVPSPLILVARSGLVMAAVGTRHAADQPLFLEDYLDHPIEQYLPPGALGHREGVVEIAHLAGAVEGVSRLFFPAIARWLVTQGVEWICFTGTQSIRLSFAKMGVKPRVLGPALPERLQGAAQDWGAYYQNRPEVVLAHVPSGVEAMRHTGWLGKTTV</sequence>
<accession>A0A3N1NP69</accession>
<protein>
    <submittedName>
        <fullName evidence="1">Thermostable hemolysin</fullName>
    </submittedName>
</protein>
<dbReference type="EMBL" id="RJUK01000001">
    <property type="protein sequence ID" value="ROQ21534.1"/>
    <property type="molecule type" value="Genomic_DNA"/>
</dbReference>
<evidence type="ECO:0000313" key="2">
    <source>
        <dbReference type="Proteomes" id="UP000273643"/>
    </source>
</evidence>
<dbReference type="OrthoDB" id="7432757at2"/>
<dbReference type="Pfam" id="PF12261">
    <property type="entry name" value="T_hemolysin"/>
    <property type="match status" value="1"/>
</dbReference>
<evidence type="ECO:0000313" key="1">
    <source>
        <dbReference type="EMBL" id="ROQ21534.1"/>
    </source>
</evidence>
<dbReference type="Proteomes" id="UP000273643">
    <property type="component" value="Unassembled WGS sequence"/>
</dbReference>
<dbReference type="AlphaFoldDB" id="A0A3N1NP69"/>
<dbReference type="InterPro" id="IPR022050">
    <property type="entry name" value="T_hemolysin"/>
</dbReference>
<name>A0A3N1NP69_9GAMM</name>
<gene>
    <name evidence="1" type="ORF">EDC38_2158</name>
</gene>
<reference evidence="1 2" key="1">
    <citation type="submission" date="2018-11" db="EMBL/GenBank/DDBJ databases">
        <title>Genomic Encyclopedia of Type Strains, Phase IV (KMG-IV): sequencing the most valuable type-strain genomes for metagenomic binning, comparative biology and taxonomic classification.</title>
        <authorList>
            <person name="Goeker M."/>
        </authorList>
    </citation>
    <scope>NUCLEOTIDE SEQUENCE [LARGE SCALE GENOMIC DNA]</scope>
    <source>
        <strain evidence="1 2">DSM 16974</strain>
    </source>
</reference>
<keyword evidence="2" id="KW-1185">Reference proteome</keyword>
<proteinExistence type="predicted"/>
<organism evidence="1 2">
    <name type="scientific">Marinimicrobium koreense</name>
    <dbReference type="NCBI Taxonomy" id="306545"/>
    <lineage>
        <taxon>Bacteria</taxon>
        <taxon>Pseudomonadati</taxon>
        <taxon>Pseudomonadota</taxon>
        <taxon>Gammaproteobacteria</taxon>
        <taxon>Cellvibrionales</taxon>
        <taxon>Cellvibrionaceae</taxon>
        <taxon>Marinimicrobium</taxon>
    </lineage>
</organism>